<name>A0A2K4ZA51_9FIRM</name>
<evidence type="ECO:0000256" key="2">
    <source>
        <dbReference type="ARBA" id="ARBA00008520"/>
    </source>
</evidence>
<comment type="subcellular location">
    <subcellularLocation>
        <location evidence="1">Cell envelope</location>
    </subcellularLocation>
</comment>
<reference evidence="5 6" key="1">
    <citation type="submission" date="2018-01" db="EMBL/GenBank/DDBJ databases">
        <authorList>
            <person name="Gaut B.S."/>
            <person name="Morton B.R."/>
            <person name="Clegg M.T."/>
            <person name="Duvall M.R."/>
        </authorList>
    </citation>
    <scope>NUCLEOTIDE SEQUENCE [LARGE SCALE GENOMIC DNA]</scope>
    <source>
        <strain evidence="5">GP69</strain>
    </source>
</reference>
<organism evidence="5 6">
    <name type="scientific">Acetatifactor muris</name>
    <dbReference type="NCBI Taxonomy" id="879566"/>
    <lineage>
        <taxon>Bacteria</taxon>
        <taxon>Bacillati</taxon>
        <taxon>Bacillota</taxon>
        <taxon>Clostridia</taxon>
        <taxon>Lachnospirales</taxon>
        <taxon>Lachnospiraceae</taxon>
        <taxon>Acetatifactor</taxon>
    </lineage>
</organism>
<dbReference type="Pfam" id="PF01547">
    <property type="entry name" value="SBP_bac_1"/>
    <property type="match status" value="1"/>
</dbReference>
<evidence type="ECO:0000256" key="4">
    <source>
        <dbReference type="ARBA" id="ARBA00022729"/>
    </source>
</evidence>
<accession>A0A2K4ZA51</accession>
<dbReference type="InterPro" id="IPR050490">
    <property type="entry name" value="Bact_solute-bd_prot1"/>
</dbReference>
<dbReference type="GO" id="GO:0030313">
    <property type="term" value="C:cell envelope"/>
    <property type="evidence" value="ECO:0007669"/>
    <property type="project" value="UniProtKB-SubCell"/>
</dbReference>
<dbReference type="PANTHER" id="PTHR43649">
    <property type="entry name" value="ARABINOSE-BINDING PROTEIN-RELATED"/>
    <property type="match status" value="1"/>
</dbReference>
<evidence type="ECO:0000313" key="5">
    <source>
        <dbReference type="EMBL" id="SOY27340.1"/>
    </source>
</evidence>
<keyword evidence="4" id="KW-0732">Signal</keyword>
<evidence type="ECO:0000313" key="6">
    <source>
        <dbReference type="Proteomes" id="UP000236311"/>
    </source>
</evidence>
<keyword evidence="6" id="KW-1185">Reference proteome</keyword>
<evidence type="ECO:0000256" key="3">
    <source>
        <dbReference type="ARBA" id="ARBA00022448"/>
    </source>
</evidence>
<dbReference type="Proteomes" id="UP000236311">
    <property type="component" value="Unassembled WGS sequence"/>
</dbReference>
<dbReference type="AlphaFoldDB" id="A0A2K4ZA51"/>
<gene>
    <name evidence="5" type="primary">yesO_1</name>
    <name evidence="5" type="ORF">AMURIS_00044</name>
</gene>
<evidence type="ECO:0000256" key="1">
    <source>
        <dbReference type="ARBA" id="ARBA00004196"/>
    </source>
</evidence>
<comment type="similarity">
    <text evidence="2">Belongs to the bacterial solute-binding protein 1 family.</text>
</comment>
<dbReference type="SUPFAM" id="SSF53850">
    <property type="entry name" value="Periplasmic binding protein-like II"/>
    <property type="match status" value="1"/>
</dbReference>
<dbReference type="EMBL" id="OFSM01000001">
    <property type="protein sequence ID" value="SOY27340.1"/>
    <property type="molecule type" value="Genomic_DNA"/>
</dbReference>
<sequence length="460" mass="53183">MLCWSGCMVQRSKEWIPGKESRQGGMCVIWGKGKRRGIVLLLTAVMLSGCGVAESGEMYQIREEKPAKEEKTVLEVYAWEDEEKNLQLLSEAYLRTRPGMEIQLHVIPASEYSQQMMAISRGVKEGDCVFFPHIAEAAIWVNKGLLQNLESYIGELEAGFTDWYQGDKQEYKEYMCPYRMSRWAVFYNKKIFEEREIPYPEGDWTWEEYAQTAMLLTERVGVNRIYGAMGFEPTSSWWRVPARTRGANNPLADQDLAMFREAAKWCYDMTYERKAQLPYTEWTEQQGRTNNEVFLGGSVGMCFTGDWSVSWLNEKIEEKNLDFEYDIAPMPRWEEEPLHNISDAAVISMVKSTVHPDAAGDFIRFVCGPEGAAILAERDYIPAWDSEEIRETFLNSEKYPEHREFFFMEGELSCVPASLGYSEAMEVVQEEIMSYLLQEQSLDQCFDNIEHALKTMKAKE</sequence>
<dbReference type="PANTHER" id="PTHR43649:SF31">
    <property type="entry name" value="SN-GLYCEROL-3-PHOSPHATE-BINDING PERIPLASMIC PROTEIN UGPB"/>
    <property type="match status" value="1"/>
</dbReference>
<dbReference type="Gene3D" id="3.40.190.10">
    <property type="entry name" value="Periplasmic binding protein-like II"/>
    <property type="match status" value="1"/>
</dbReference>
<proteinExistence type="inferred from homology"/>
<dbReference type="InterPro" id="IPR006059">
    <property type="entry name" value="SBP"/>
</dbReference>
<protein>
    <submittedName>
        <fullName evidence="5">ABC transporter substrate-binding protein YesO</fullName>
    </submittedName>
</protein>
<keyword evidence="3" id="KW-0813">Transport</keyword>